<evidence type="ECO:0000313" key="5">
    <source>
        <dbReference type="Proteomes" id="UP000015104"/>
    </source>
</evidence>
<feature type="region of interest" description="Disordered" evidence="2">
    <location>
        <begin position="64"/>
        <end position="91"/>
    </location>
</feature>
<dbReference type="PANTHER" id="PTHR23349:SF108">
    <property type="entry name" value="BHLH DOMAIN-CONTAINING PROTEIN"/>
    <property type="match status" value="1"/>
</dbReference>
<dbReference type="Proteomes" id="UP000015104">
    <property type="component" value="Unassembled WGS sequence"/>
</dbReference>
<feature type="compositionally biased region" description="Basic and acidic residues" evidence="2">
    <location>
        <begin position="82"/>
        <end position="91"/>
    </location>
</feature>
<dbReference type="Gene3D" id="4.10.280.10">
    <property type="entry name" value="Helix-loop-helix DNA-binding domain"/>
    <property type="match status" value="1"/>
</dbReference>
<dbReference type="GO" id="GO:0000977">
    <property type="term" value="F:RNA polymerase II transcription regulatory region sequence-specific DNA binding"/>
    <property type="evidence" value="ECO:0007669"/>
    <property type="project" value="TreeGrafter"/>
</dbReference>
<dbReference type="PANTHER" id="PTHR23349">
    <property type="entry name" value="BASIC HELIX-LOOP-HELIX TRANSCRIPTION FACTOR, TWIST"/>
    <property type="match status" value="1"/>
</dbReference>
<gene>
    <name evidence="4" type="primary">107362150</name>
</gene>
<dbReference type="InterPro" id="IPR011598">
    <property type="entry name" value="bHLH_dom"/>
</dbReference>
<dbReference type="EnsemblMetazoa" id="tetur07g04030.1">
    <property type="protein sequence ID" value="tetur07g04030.1"/>
    <property type="gene ID" value="tetur07g04030"/>
</dbReference>
<dbReference type="SUPFAM" id="SSF47459">
    <property type="entry name" value="HLH, helix-loop-helix DNA-binding domain"/>
    <property type="match status" value="1"/>
</dbReference>
<dbReference type="GO" id="GO:0032502">
    <property type="term" value="P:developmental process"/>
    <property type="evidence" value="ECO:0007669"/>
    <property type="project" value="TreeGrafter"/>
</dbReference>
<dbReference type="InterPro" id="IPR036638">
    <property type="entry name" value="HLH_DNA-bd_sf"/>
</dbReference>
<evidence type="ECO:0000313" key="4">
    <source>
        <dbReference type="EnsemblMetazoa" id="tetur07g04030.1"/>
    </source>
</evidence>
<evidence type="ECO:0000256" key="2">
    <source>
        <dbReference type="SAM" id="MobiDB-lite"/>
    </source>
</evidence>
<dbReference type="KEGG" id="tut:107362150"/>
<accession>T1K984</accession>
<dbReference type="OrthoDB" id="10048995at2759"/>
<evidence type="ECO:0000256" key="1">
    <source>
        <dbReference type="ARBA" id="ARBA00023125"/>
    </source>
</evidence>
<dbReference type="Pfam" id="PF00010">
    <property type="entry name" value="HLH"/>
    <property type="match status" value="1"/>
</dbReference>
<reference evidence="5" key="1">
    <citation type="submission" date="2011-08" db="EMBL/GenBank/DDBJ databases">
        <authorList>
            <person name="Rombauts S."/>
        </authorList>
    </citation>
    <scope>NUCLEOTIDE SEQUENCE</scope>
    <source>
        <strain evidence="5">London</strain>
    </source>
</reference>
<dbReference type="STRING" id="32264.T1K984"/>
<sequence>MIQMIILIRIHFHSRQYFTLSFHLVTKLIVFYIFLKMDVIKFGDHQQQQQQQLQLQLQPGDNVKTANHWEPGESNQLQQHQQVEHATLKHQESTSCLNTPSAIQPVPPASPFIGLSKFGVITSDKTHHRLVNDNSYSLSQSYEAIILENQINFNHRRQNALFTSPPDTFTKDCNRHLPSVLNSNSLDSANFIRRRNERERARVKNVNEGFDRLRKHLPLSPSQREKRLSKVETLKMAISYIRHLETVLKSNDPKEERSI</sequence>
<evidence type="ECO:0000259" key="3">
    <source>
        <dbReference type="PROSITE" id="PS50888"/>
    </source>
</evidence>
<dbReference type="eggNOG" id="KOG4029">
    <property type="taxonomic scope" value="Eukaryota"/>
</dbReference>
<dbReference type="GO" id="GO:0000981">
    <property type="term" value="F:DNA-binding transcription factor activity, RNA polymerase II-specific"/>
    <property type="evidence" value="ECO:0007669"/>
    <property type="project" value="TreeGrafter"/>
</dbReference>
<dbReference type="HOGENOM" id="CLU_1074895_0_0_1"/>
<dbReference type="GO" id="GO:0046983">
    <property type="term" value="F:protein dimerization activity"/>
    <property type="evidence" value="ECO:0007669"/>
    <property type="project" value="InterPro"/>
</dbReference>
<keyword evidence="5" id="KW-1185">Reference proteome</keyword>
<proteinExistence type="predicted"/>
<protein>
    <recommendedName>
        <fullName evidence="3">BHLH domain-containing protein</fullName>
    </recommendedName>
</protein>
<dbReference type="InterPro" id="IPR050283">
    <property type="entry name" value="E-box_TF_Regulators"/>
</dbReference>
<reference evidence="4" key="2">
    <citation type="submission" date="2015-06" db="UniProtKB">
        <authorList>
            <consortium name="EnsemblMetazoa"/>
        </authorList>
    </citation>
    <scope>IDENTIFICATION</scope>
</reference>
<feature type="domain" description="BHLH" evidence="3">
    <location>
        <begin position="190"/>
        <end position="244"/>
    </location>
</feature>
<dbReference type="PROSITE" id="PS50888">
    <property type="entry name" value="BHLH"/>
    <property type="match status" value="1"/>
</dbReference>
<dbReference type="SMART" id="SM00353">
    <property type="entry name" value="HLH"/>
    <property type="match status" value="1"/>
</dbReference>
<dbReference type="EMBL" id="CAEY01001890">
    <property type="status" value="NOT_ANNOTATED_CDS"/>
    <property type="molecule type" value="Genomic_DNA"/>
</dbReference>
<dbReference type="AlphaFoldDB" id="T1K984"/>
<dbReference type="CDD" id="cd19724">
    <property type="entry name" value="bHLH_TS_ASCL3_like"/>
    <property type="match status" value="1"/>
</dbReference>
<organism evidence="4 5">
    <name type="scientific">Tetranychus urticae</name>
    <name type="common">Two-spotted spider mite</name>
    <dbReference type="NCBI Taxonomy" id="32264"/>
    <lineage>
        <taxon>Eukaryota</taxon>
        <taxon>Metazoa</taxon>
        <taxon>Ecdysozoa</taxon>
        <taxon>Arthropoda</taxon>
        <taxon>Chelicerata</taxon>
        <taxon>Arachnida</taxon>
        <taxon>Acari</taxon>
        <taxon>Acariformes</taxon>
        <taxon>Trombidiformes</taxon>
        <taxon>Prostigmata</taxon>
        <taxon>Eleutherengona</taxon>
        <taxon>Raphignathae</taxon>
        <taxon>Tetranychoidea</taxon>
        <taxon>Tetranychidae</taxon>
        <taxon>Tetranychus</taxon>
    </lineage>
</organism>
<name>T1K984_TETUR</name>
<dbReference type="OMA" id="TANHWEP"/>
<keyword evidence="1" id="KW-0238">DNA-binding</keyword>